<dbReference type="InterPro" id="IPR008317">
    <property type="entry name" value="UCP030561"/>
</dbReference>
<dbReference type="AlphaFoldDB" id="A0A970B921"/>
<dbReference type="InterPro" id="IPR037401">
    <property type="entry name" value="SnoaL-like"/>
</dbReference>
<dbReference type="RefSeq" id="WP_168147244.1">
    <property type="nucleotide sequence ID" value="NZ_JAAVXB010000003.1"/>
</dbReference>
<name>A0A970B921_9GAMM</name>
<evidence type="ECO:0000313" key="3">
    <source>
        <dbReference type="Proteomes" id="UP000653472"/>
    </source>
</evidence>
<dbReference type="PIRSF" id="PIRSF030561">
    <property type="entry name" value="UCP030561"/>
    <property type="match status" value="1"/>
</dbReference>
<protein>
    <submittedName>
        <fullName evidence="2">SnoaL-like domain-containing protein</fullName>
    </submittedName>
</protein>
<evidence type="ECO:0000313" key="2">
    <source>
        <dbReference type="EMBL" id="NKF21981.1"/>
    </source>
</evidence>
<proteinExistence type="predicted"/>
<keyword evidence="3" id="KW-1185">Reference proteome</keyword>
<dbReference type="InterPro" id="IPR032710">
    <property type="entry name" value="NTF2-like_dom_sf"/>
</dbReference>
<dbReference type="Pfam" id="PF12680">
    <property type="entry name" value="SnoaL_2"/>
    <property type="match status" value="1"/>
</dbReference>
<dbReference type="SUPFAM" id="SSF54427">
    <property type="entry name" value="NTF2-like"/>
    <property type="match status" value="1"/>
</dbReference>
<dbReference type="EMBL" id="JAAVXB010000003">
    <property type="protein sequence ID" value="NKF21981.1"/>
    <property type="molecule type" value="Genomic_DNA"/>
</dbReference>
<dbReference type="Gene3D" id="3.10.450.50">
    <property type="match status" value="1"/>
</dbReference>
<evidence type="ECO:0000259" key="1">
    <source>
        <dbReference type="Pfam" id="PF12680"/>
    </source>
</evidence>
<organism evidence="2 3">
    <name type="scientific">Solimonas marina</name>
    <dbReference type="NCBI Taxonomy" id="2714601"/>
    <lineage>
        <taxon>Bacteria</taxon>
        <taxon>Pseudomonadati</taxon>
        <taxon>Pseudomonadota</taxon>
        <taxon>Gammaproteobacteria</taxon>
        <taxon>Nevskiales</taxon>
        <taxon>Nevskiaceae</taxon>
        <taxon>Solimonas</taxon>
    </lineage>
</organism>
<gene>
    <name evidence="2" type="ORF">G7Y82_06595</name>
</gene>
<dbReference type="Proteomes" id="UP000653472">
    <property type="component" value="Unassembled WGS sequence"/>
</dbReference>
<reference evidence="2" key="1">
    <citation type="submission" date="2020-03" db="EMBL/GenBank/DDBJ databases">
        <title>Solimonas marina sp. nov., isolated from deep seawater of the Pacific Ocean.</title>
        <authorList>
            <person name="Liu X."/>
            <person name="Lai Q."/>
            <person name="Sun F."/>
            <person name="Gai Y."/>
            <person name="Li G."/>
            <person name="Shao Z."/>
        </authorList>
    </citation>
    <scope>NUCLEOTIDE SEQUENCE</scope>
    <source>
        <strain evidence="2">C16B3</strain>
    </source>
</reference>
<sequence length="126" mass="14262">MDHPEQVVQRQLDAYNAKDLDSWIGTYAPDAEQYELHGALLARGHDEIRGRIRARFTEPDLHARLIHRTRLGPIVVDHERITRNFPEGKGTIEMLCIYEVDGGLIRKASFHVGSPVLLAPAVETLE</sequence>
<comment type="caution">
    <text evidence="2">The sequence shown here is derived from an EMBL/GenBank/DDBJ whole genome shotgun (WGS) entry which is preliminary data.</text>
</comment>
<accession>A0A970B921</accession>
<feature type="domain" description="SnoaL-like" evidence="1">
    <location>
        <begin position="8"/>
        <end position="106"/>
    </location>
</feature>